<name>I3W109_9MICC</name>
<proteinExistence type="predicted"/>
<dbReference type="EMBL" id="JQ418528">
    <property type="protein sequence ID" value="AFK89286.1"/>
    <property type="molecule type" value="Genomic_DNA"/>
</dbReference>
<reference evidence="1" key="1">
    <citation type="submission" date="2012-01" db="EMBL/GenBank/DDBJ databases">
        <authorList>
            <person name="Summers A.O."/>
            <person name="Wireman J."/>
            <person name="Sale K."/>
        </authorList>
    </citation>
    <scope>NUCLEOTIDE SEQUENCE</scope>
    <source>
        <strain evidence="1">J3-40</strain>
        <plasmid evidence="1">pJ340-69</plasmid>
    </source>
</reference>
<accession>I3W109</accession>
<dbReference type="AlphaFoldDB" id="I3W109"/>
<evidence type="ECO:0000313" key="1">
    <source>
        <dbReference type="EMBL" id="AFK89286.1"/>
    </source>
</evidence>
<keyword evidence="1" id="KW-0614">Plasmid</keyword>
<geneLocation type="plasmid" evidence="1">
    <name>pJ340-69</name>
</geneLocation>
<sequence length="45" mass="5072">MAFARDGWPYFAMEPRGTDALGEPLFEIRFADDVWILAVLADLSP</sequence>
<organism evidence="1">
    <name type="scientific">Arthrobacter sp. J3.40</name>
    <dbReference type="NCBI Taxonomy" id="347209"/>
    <lineage>
        <taxon>Bacteria</taxon>
        <taxon>Bacillati</taxon>
        <taxon>Actinomycetota</taxon>
        <taxon>Actinomycetes</taxon>
        <taxon>Micrococcales</taxon>
        <taxon>Micrococcaceae</taxon>
        <taxon>Arthrobacter</taxon>
    </lineage>
</organism>
<protein>
    <submittedName>
        <fullName evidence="1">Uncharacterized protein</fullName>
    </submittedName>
</protein>